<evidence type="ECO:0000313" key="1">
    <source>
        <dbReference type="EMBL" id="HET99028.1"/>
    </source>
</evidence>
<name>A0A9C9TFE7_9HYPH</name>
<organism evidence="1 2">
    <name type="scientific">Aurantimonas coralicida</name>
    <dbReference type="NCBI Taxonomy" id="182270"/>
    <lineage>
        <taxon>Bacteria</taxon>
        <taxon>Pseudomonadati</taxon>
        <taxon>Pseudomonadota</taxon>
        <taxon>Alphaproteobacteria</taxon>
        <taxon>Hyphomicrobiales</taxon>
        <taxon>Aurantimonadaceae</taxon>
        <taxon>Aurantimonas</taxon>
    </lineage>
</organism>
<accession>A0A9C9TFE7</accession>
<reference evidence="1" key="1">
    <citation type="journal article" date="2020" name="mSystems">
        <title>Genome- and Community-Level Interaction Insights into Carbon Utilization and Element Cycling Functions of Hydrothermarchaeota in Hydrothermal Sediment.</title>
        <authorList>
            <person name="Zhou Z."/>
            <person name="Liu Y."/>
            <person name="Xu W."/>
            <person name="Pan J."/>
            <person name="Luo Z.H."/>
            <person name="Li M."/>
        </authorList>
    </citation>
    <scope>NUCLEOTIDE SEQUENCE</scope>
    <source>
        <strain evidence="1">HyVt-347</strain>
    </source>
</reference>
<dbReference type="Proteomes" id="UP000885680">
    <property type="component" value="Unassembled WGS sequence"/>
</dbReference>
<evidence type="ECO:0000313" key="2">
    <source>
        <dbReference type="Proteomes" id="UP000885680"/>
    </source>
</evidence>
<comment type="caution">
    <text evidence="1">The sequence shown here is derived from an EMBL/GenBank/DDBJ whole genome shotgun (WGS) entry which is preliminary data.</text>
</comment>
<dbReference type="GO" id="GO:0044780">
    <property type="term" value="P:bacterial-type flagellum assembly"/>
    <property type="evidence" value="ECO:0007669"/>
    <property type="project" value="InterPro"/>
</dbReference>
<gene>
    <name evidence="1" type="ORF">ENH89_01355</name>
</gene>
<protein>
    <recommendedName>
        <fullName evidence="3">Flagellar protein FlgN</fullName>
    </recommendedName>
</protein>
<dbReference type="SUPFAM" id="SSF140566">
    <property type="entry name" value="FlgN-like"/>
    <property type="match status" value="1"/>
</dbReference>
<dbReference type="InterPro" id="IPR036679">
    <property type="entry name" value="FlgN-like_sf"/>
</dbReference>
<dbReference type="Gene3D" id="1.20.58.300">
    <property type="entry name" value="FlgN-like"/>
    <property type="match status" value="1"/>
</dbReference>
<proteinExistence type="predicted"/>
<evidence type="ECO:0008006" key="3">
    <source>
        <dbReference type="Google" id="ProtNLM"/>
    </source>
</evidence>
<sequence length="117" mass="12865">MDTMLAKAVDRLETALATETDALSAGKALDLMEITARKNQSLLELSRLARRAEALQEDPDARERLTGLAKVIEQNRRALELHVRASHEISALIAHSITDAESDGTYSLQIGRKAIRS</sequence>
<dbReference type="AlphaFoldDB" id="A0A9C9TFE7"/>
<dbReference type="EMBL" id="DRGN01000018">
    <property type="protein sequence ID" value="HET99028.1"/>
    <property type="molecule type" value="Genomic_DNA"/>
</dbReference>